<gene>
    <name evidence="1" type="primary">Nfu_g_1_001776</name>
</gene>
<dbReference type="EMBL" id="HADX01010581">
    <property type="protein sequence ID" value="SBP32813.1"/>
    <property type="molecule type" value="Transcribed_RNA"/>
</dbReference>
<accession>A0A1A7YRG4</accession>
<dbReference type="AlphaFoldDB" id="A0A1A7YRG4"/>
<name>A0A1A7YRG4_9TELE</name>
<feature type="non-terminal residue" evidence="1">
    <location>
        <position position="62"/>
    </location>
</feature>
<reference evidence="1" key="1">
    <citation type="submission" date="2016-05" db="EMBL/GenBank/DDBJ databases">
        <authorList>
            <person name="Lavstsen T."/>
            <person name="Jespersen J.S."/>
        </authorList>
    </citation>
    <scope>NUCLEOTIDE SEQUENCE</scope>
    <source>
        <tissue evidence="1">Brain</tissue>
    </source>
</reference>
<protein>
    <submittedName>
        <fullName evidence="1">Uncharacterized protein</fullName>
    </submittedName>
</protein>
<evidence type="ECO:0000313" key="1">
    <source>
        <dbReference type="EMBL" id="SBP32813.1"/>
    </source>
</evidence>
<sequence length="62" mass="7020">GLPEALQHHRVVRDNLHDFSTACRAKGPSTQHYGLIFGWIRTNQNWMFNLTCPKSPACDKPG</sequence>
<reference evidence="1" key="2">
    <citation type="submission" date="2016-06" db="EMBL/GenBank/DDBJ databases">
        <title>The genome of a short-lived fish provides insights into sex chromosome evolution and the genetic control of aging.</title>
        <authorList>
            <person name="Reichwald K."/>
            <person name="Felder M."/>
            <person name="Petzold A."/>
            <person name="Koch P."/>
            <person name="Groth M."/>
            <person name="Platzer M."/>
        </authorList>
    </citation>
    <scope>NUCLEOTIDE SEQUENCE</scope>
    <source>
        <tissue evidence="1">Brain</tissue>
    </source>
</reference>
<proteinExistence type="predicted"/>
<feature type="non-terminal residue" evidence="1">
    <location>
        <position position="1"/>
    </location>
</feature>
<organism evidence="1">
    <name type="scientific">Iconisemion striatum</name>
    <dbReference type="NCBI Taxonomy" id="60296"/>
    <lineage>
        <taxon>Eukaryota</taxon>
        <taxon>Metazoa</taxon>
        <taxon>Chordata</taxon>
        <taxon>Craniata</taxon>
        <taxon>Vertebrata</taxon>
        <taxon>Euteleostomi</taxon>
        <taxon>Actinopterygii</taxon>
        <taxon>Neopterygii</taxon>
        <taxon>Teleostei</taxon>
        <taxon>Neoteleostei</taxon>
        <taxon>Acanthomorphata</taxon>
        <taxon>Ovalentaria</taxon>
        <taxon>Atherinomorphae</taxon>
        <taxon>Cyprinodontiformes</taxon>
        <taxon>Nothobranchiidae</taxon>
        <taxon>Iconisemion</taxon>
    </lineage>
</organism>